<protein>
    <submittedName>
        <fullName evidence="1">Uncharacterized protein</fullName>
    </submittedName>
</protein>
<dbReference type="AlphaFoldDB" id="A0A0E9Q4K3"/>
<reference evidence="1" key="1">
    <citation type="submission" date="2014-11" db="EMBL/GenBank/DDBJ databases">
        <authorList>
            <person name="Amaro Gonzalez C."/>
        </authorList>
    </citation>
    <scope>NUCLEOTIDE SEQUENCE</scope>
</reference>
<organism evidence="1">
    <name type="scientific">Anguilla anguilla</name>
    <name type="common">European freshwater eel</name>
    <name type="synonym">Muraena anguilla</name>
    <dbReference type="NCBI Taxonomy" id="7936"/>
    <lineage>
        <taxon>Eukaryota</taxon>
        <taxon>Metazoa</taxon>
        <taxon>Chordata</taxon>
        <taxon>Craniata</taxon>
        <taxon>Vertebrata</taxon>
        <taxon>Euteleostomi</taxon>
        <taxon>Actinopterygii</taxon>
        <taxon>Neopterygii</taxon>
        <taxon>Teleostei</taxon>
        <taxon>Anguilliformes</taxon>
        <taxon>Anguillidae</taxon>
        <taxon>Anguilla</taxon>
    </lineage>
</organism>
<name>A0A0E9Q4K3_ANGAN</name>
<evidence type="ECO:0000313" key="1">
    <source>
        <dbReference type="EMBL" id="JAH11801.1"/>
    </source>
</evidence>
<reference evidence="1" key="2">
    <citation type="journal article" date="2015" name="Fish Shellfish Immunol.">
        <title>Early steps in the European eel (Anguilla anguilla)-Vibrio vulnificus interaction in the gills: Role of the RtxA13 toxin.</title>
        <authorList>
            <person name="Callol A."/>
            <person name="Pajuelo D."/>
            <person name="Ebbesson L."/>
            <person name="Teles M."/>
            <person name="MacKenzie S."/>
            <person name="Amaro C."/>
        </authorList>
    </citation>
    <scope>NUCLEOTIDE SEQUENCE</scope>
</reference>
<accession>A0A0E9Q4K3</accession>
<dbReference type="EMBL" id="GBXM01096776">
    <property type="protein sequence ID" value="JAH11801.1"/>
    <property type="molecule type" value="Transcribed_RNA"/>
</dbReference>
<sequence>MYSTSVTYTGRGESLFSKTDPLIRPVKMELSSGANGMVPVASYHL</sequence>
<proteinExistence type="predicted"/>